<evidence type="ECO:0000256" key="1">
    <source>
        <dbReference type="ARBA" id="ARBA00022679"/>
    </source>
</evidence>
<dbReference type="InterPro" id="IPR044855">
    <property type="entry name" value="CoA-Trfase_III_dom3_sf"/>
</dbReference>
<dbReference type="RefSeq" id="WP_169420496.1">
    <property type="nucleotide sequence ID" value="NZ_JABBFX010000002.1"/>
</dbReference>
<comment type="caution">
    <text evidence="2">The sequence shown here is derived from an EMBL/GenBank/DDBJ whole genome shotgun (WGS) entry which is preliminary data.</text>
</comment>
<dbReference type="Proteomes" id="UP000541185">
    <property type="component" value="Unassembled WGS sequence"/>
</dbReference>
<reference evidence="2 3" key="1">
    <citation type="submission" date="2020-04" db="EMBL/GenBank/DDBJ databases">
        <title>Ramlibacter sp. G-1-2-2 isolated from soil.</title>
        <authorList>
            <person name="Dahal R.H."/>
        </authorList>
    </citation>
    <scope>NUCLEOTIDE SEQUENCE [LARGE SCALE GENOMIC DNA]</scope>
    <source>
        <strain evidence="2 3">G-1-2-2</strain>
    </source>
</reference>
<dbReference type="SUPFAM" id="SSF89796">
    <property type="entry name" value="CoA-transferase family III (CaiB/BaiF)"/>
    <property type="match status" value="1"/>
</dbReference>
<proteinExistence type="predicted"/>
<dbReference type="PANTHER" id="PTHR48228">
    <property type="entry name" value="SUCCINYL-COA--D-CITRAMALATE COA-TRANSFERASE"/>
    <property type="match status" value="1"/>
</dbReference>
<dbReference type="Gene3D" id="3.30.1540.10">
    <property type="entry name" value="formyl-coa transferase, domain 3"/>
    <property type="match status" value="1"/>
</dbReference>
<dbReference type="InterPro" id="IPR023606">
    <property type="entry name" value="CoA-Trfase_III_dom_1_sf"/>
</dbReference>
<sequence length="395" mass="41830">MSTPLRGVRVIDLSRLVAGNMLTMQLADFGADVLKIEDPEGGDTLRHWKEPLDGGRSLDAWWQVYGRNKRSAALDLRDAQARELLKKLVAGADVLVESFRPGRLESLGLGPADLHAVAPRLVIVRISGWGQSGPYSELPGFGSLVEGFSGFAHKHSESGAPRLPNMALADMVAGLSGAFATLAAVREVEVNGGRGQVVDLSLLEPMLSILGPDAAILAATGRAPDPTIKVASPRGVYRCRDGAWVALSGSTETMARRVMEAIGRPELCADPRFASNAARLANDAELDGCIADFIAGLGLAECLALFRERGVTVGPVHDTASLLADRHVQQRGCFVPFGPRHMVMHAVTPRLDGTPGALRNEAPLLGEHTAQVLQELGVAAGDIQALAERGTVRCA</sequence>
<evidence type="ECO:0000313" key="3">
    <source>
        <dbReference type="Proteomes" id="UP000541185"/>
    </source>
</evidence>
<name>A0A848HF42_9BURK</name>
<dbReference type="EMBL" id="JABBFX010000002">
    <property type="protein sequence ID" value="NML46218.1"/>
    <property type="molecule type" value="Genomic_DNA"/>
</dbReference>
<dbReference type="InterPro" id="IPR050509">
    <property type="entry name" value="CoA-transferase_III"/>
</dbReference>
<protein>
    <submittedName>
        <fullName evidence="2">CoA transferase</fullName>
    </submittedName>
</protein>
<gene>
    <name evidence="2" type="ORF">HHL11_20890</name>
</gene>
<dbReference type="GO" id="GO:0016740">
    <property type="term" value="F:transferase activity"/>
    <property type="evidence" value="ECO:0007669"/>
    <property type="project" value="UniProtKB-KW"/>
</dbReference>
<dbReference type="Pfam" id="PF02515">
    <property type="entry name" value="CoA_transf_3"/>
    <property type="match status" value="1"/>
</dbReference>
<dbReference type="InterPro" id="IPR003673">
    <property type="entry name" value="CoA-Trfase_fam_III"/>
</dbReference>
<accession>A0A848HF42</accession>
<dbReference type="AlphaFoldDB" id="A0A848HF42"/>
<evidence type="ECO:0000313" key="2">
    <source>
        <dbReference type="EMBL" id="NML46218.1"/>
    </source>
</evidence>
<organism evidence="2 3">
    <name type="scientific">Ramlibacter agri</name>
    <dbReference type="NCBI Taxonomy" id="2728837"/>
    <lineage>
        <taxon>Bacteria</taxon>
        <taxon>Pseudomonadati</taxon>
        <taxon>Pseudomonadota</taxon>
        <taxon>Betaproteobacteria</taxon>
        <taxon>Burkholderiales</taxon>
        <taxon>Comamonadaceae</taxon>
        <taxon>Ramlibacter</taxon>
    </lineage>
</organism>
<dbReference type="PANTHER" id="PTHR48228:SF6">
    <property type="entry name" value="L-CARNITINE COA-TRANSFERASE"/>
    <property type="match status" value="1"/>
</dbReference>
<dbReference type="Gene3D" id="3.40.50.10540">
    <property type="entry name" value="Crotonobetainyl-coa:carnitine coa-transferase, domain 1"/>
    <property type="match status" value="1"/>
</dbReference>
<keyword evidence="3" id="KW-1185">Reference proteome</keyword>
<keyword evidence="1 2" id="KW-0808">Transferase</keyword>